<sequence>MLQSGDEEGPISKTWPPRMVLARRFAHQKQHARLAQAGWSQVYGKVPAAPHGVRFIRVPGGWRPRVRQVPVLDEVRPTKSSGQDSLALQELSREGEPSPSWEISGMHHDISQSSMMSASSKVATLGPSALALTRPDGLPRDRRPYRRDPHLSPAIRQWPARFLKENWQHLDKSQVSGDPLNNALEELKTLIGRSSSRGSSKASSGRSRRSSPAPPAVSARASILGRRGSQVGLTSRRGSIGDLSEKMMRRASAASLGVSSTHSASDSSGEDPFVAARAAAEEAQAEAEEAGLPPDLCRQRRQEVYAEAILKLSDVHELQNERLRAGSGLEEFEEVDAEVEKLIKEDIAELAQLFAEFDGSLDGTLQQHDFRSVLRLLGRAMTEDEVRNLISCLESLDETAENGRDIDFREFVELCDMRLHSEKLYLRGFYRERFRGASSTSIQPHLRDVADAMEGVKVHVRPEQLERTAHELGYPVWAGYVTLENETQLFILAQKCRELERQRAWERAGFSLEQVSRFQQLFDSISGKHGGRGIRFEHLVYIIVQMGIVTKGRADEADLEATAFNGRDRSEVISFLECLHCARRFLDKKEMDARSKELRAADIAGIPQEELEIFRAFYKQLIAEDNQGNKKDFSYFALCRGVQIMGATLTVERNAELEQMFKEHAVSSSTSSKQLHLPFPKFIVMMGTLFKLDFAGLRTTAARAHSHEESAMMRRMSNLKAVHKGTLGLRGRKSAILACFEVSAYKLPLARGRPPGSSRGSRPLGLAGHQGDIVSLCPSYTESHSTGGGGGPLLLTCGDDRTARLWALAGPHAGAELIRFDRLRGNGGSCSRSQAYWGSEDNPLLDQVQDSHFLCLDGAIALATGARLAVYRFQLHVQDISDDIKRLQRLGSYRCCGLLTLPREPSAGQGIVALAANNAVLSGTVLVASSSKRVYVWDVAAEKVLATVPDPIHAKAVTCLRMAQPYAGQSASSMDMFYTAGMDGCIKLWDLRTMQECRCFRSGHVHSAQRLRCRLSPCLRYMATPSEEGSVCVYDVRTGNVLGSKHCHKDAAVAVDLHPRTGAMASGGFDGQVQFFRSPQGSGTSLATSTVSLGLSVPACDCAIRRLL</sequence>
<dbReference type="SUPFAM" id="SSF50978">
    <property type="entry name" value="WD40 repeat-like"/>
    <property type="match status" value="1"/>
</dbReference>
<dbReference type="PANTHER" id="PTHR44525">
    <property type="entry name" value="WD REPEAT-CONTAINING PROTEIN 27"/>
    <property type="match status" value="1"/>
</dbReference>
<dbReference type="SUPFAM" id="SSF47473">
    <property type="entry name" value="EF-hand"/>
    <property type="match status" value="1"/>
</dbReference>
<evidence type="ECO:0000256" key="1">
    <source>
        <dbReference type="SAM" id="MobiDB-lite"/>
    </source>
</evidence>
<dbReference type="PROSITE" id="PS50222">
    <property type="entry name" value="EF_HAND_2"/>
    <property type="match status" value="1"/>
</dbReference>
<dbReference type="InterPro" id="IPR036322">
    <property type="entry name" value="WD40_repeat_dom_sf"/>
</dbReference>
<dbReference type="InterPro" id="IPR011992">
    <property type="entry name" value="EF-hand-dom_pair"/>
</dbReference>
<dbReference type="Proteomes" id="UP000601435">
    <property type="component" value="Unassembled WGS sequence"/>
</dbReference>
<proteinExistence type="predicted"/>
<dbReference type="Pfam" id="PF00400">
    <property type="entry name" value="WD40"/>
    <property type="match status" value="2"/>
</dbReference>
<dbReference type="Gene3D" id="2.130.10.10">
    <property type="entry name" value="YVTN repeat-like/Quinoprotein amine dehydrogenase"/>
    <property type="match status" value="1"/>
</dbReference>
<gene>
    <name evidence="3" type="primary">WDR27</name>
    <name evidence="3" type="ORF">SNEC2469_LOCUS2187</name>
</gene>
<dbReference type="InterPro" id="IPR042411">
    <property type="entry name" value="WDR27"/>
</dbReference>
<keyword evidence="4" id="KW-1185">Reference proteome</keyword>
<dbReference type="EMBL" id="CAJNJA010006542">
    <property type="protein sequence ID" value="CAE7211728.1"/>
    <property type="molecule type" value="Genomic_DNA"/>
</dbReference>
<accession>A0A812JQ17</accession>
<name>A0A812JQ17_9DINO</name>
<evidence type="ECO:0000259" key="2">
    <source>
        <dbReference type="PROSITE" id="PS50222"/>
    </source>
</evidence>
<evidence type="ECO:0000313" key="3">
    <source>
        <dbReference type="EMBL" id="CAE7211728.1"/>
    </source>
</evidence>
<feature type="domain" description="EF-hand" evidence="2">
    <location>
        <begin position="345"/>
        <end position="380"/>
    </location>
</feature>
<feature type="region of interest" description="Disordered" evidence="1">
    <location>
        <begin position="128"/>
        <end position="152"/>
    </location>
</feature>
<dbReference type="InterPro" id="IPR015943">
    <property type="entry name" value="WD40/YVTN_repeat-like_dom_sf"/>
</dbReference>
<dbReference type="GO" id="GO:0005509">
    <property type="term" value="F:calcium ion binding"/>
    <property type="evidence" value="ECO:0007669"/>
    <property type="project" value="InterPro"/>
</dbReference>
<reference evidence="3" key="1">
    <citation type="submission" date="2021-02" db="EMBL/GenBank/DDBJ databases">
        <authorList>
            <person name="Dougan E. K."/>
            <person name="Rhodes N."/>
            <person name="Thang M."/>
            <person name="Chan C."/>
        </authorList>
    </citation>
    <scope>NUCLEOTIDE SEQUENCE</scope>
</reference>
<feature type="region of interest" description="Disordered" evidence="1">
    <location>
        <begin position="189"/>
        <end position="244"/>
    </location>
</feature>
<dbReference type="InterPro" id="IPR001680">
    <property type="entry name" value="WD40_rpt"/>
</dbReference>
<dbReference type="InterPro" id="IPR002048">
    <property type="entry name" value="EF_hand_dom"/>
</dbReference>
<comment type="caution">
    <text evidence="3">The sequence shown here is derived from an EMBL/GenBank/DDBJ whole genome shotgun (WGS) entry which is preliminary data.</text>
</comment>
<dbReference type="PANTHER" id="PTHR44525:SF1">
    <property type="entry name" value="WD REPEAT-CONTAINING PROTEIN 27"/>
    <property type="match status" value="1"/>
</dbReference>
<evidence type="ECO:0000313" key="4">
    <source>
        <dbReference type="Proteomes" id="UP000601435"/>
    </source>
</evidence>
<protein>
    <submittedName>
        <fullName evidence="3">WDR27 protein</fullName>
    </submittedName>
</protein>
<dbReference type="SMART" id="SM00320">
    <property type="entry name" value="WD40"/>
    <property type="match status" value="5"/>
</dbReference>
<feature type="compositionally biased region" description="Low complexity" evidence="1">
    <location>
        <begin position="192"/>
        <end position="205"/>
    </location>
</feature>
<organism evidence="3 4">
    <name type="scientific">Symbiodinium necroappetens</name>
    <dbReference type="NCBI Taxonomy" id="1628268"/>
    <lineage>
        <taxon>Eukaryota</taxon>
        <taxon>Sar</taxon>
        <taxon>Alveolata</taxon>
        <taxon>Dinophyceae</taxon>
        <taxon>Suessiales</taxon>
        <taxon>Symbiodiniaceae</taxon>
        <taxon>Symbiodinium</taxon>
    </lineage>
</organism>
<feature type="compositionally biased region" description="Basic and acidic residues" evidence="1">
    <location>
        <begin position="137"/>
        <end position="150"/>
    </location>
</feature>
<feature type="region of interest" description="Disordered" evidence="1">
    <location>
        <begin position="75"/>
        <end position="105"/>
    </location>
</feature>
<dbReference type="OrthoDB" id="20669at2759"/>
<dbReference type="Gene3D" id="1.10.238.10">
    <property type="entry name" value="EF-hand"/>
    <property type="match status" value="1"/>
</dbReference>
<dbReference type="AlphaFoldDB" id="A0A812JQ17"/>